<sequence length="222" mass="25823">MKRIMRRRFVPSHYHRDLFQKLQGLKQGSRSVEDYFKEMEMSMMRANIVEDREATMARFLSGLNTDIANMVELQHYVELDEMVHMAIKVERQQRRKTTSSRGNTSFKPVSSTPFSSSNNFRKLAPQAPLQIRERTETNKPKPPIADVGRGKQSMHPTPQERSRDIQCFKCLGRGHISSQCPNRRTMLLRENGDIESESEEDEPIHLVDDTEDDDLEEPETEV</sequence>
<dbReference type="Pfam" id="PF03732">
    <property type="entry name" value="Retrotrans_gag"/>
    <property type="match status" value="1"/>
</dbReference>
<evidence type="ECO:0000259" key="3">
    <source>
        <dbReference type="PROSITE" id="PS50158"/>
    </source>
</evidence>
<feature type="region of interest" description="Disordered" evidence="2">
    <location>
        <begin position="191"/>
        <end position="222"/>
    </location>
</feature>
<dbReference type="Proteomes" id="UP001472677">
    <property type="component" value="Unassembled WGS sequence"/>
</dbReference>
<feature type="compositionally biased region" description="Polar residues" evidence="2">
    <location>
        <begin position="99"/>
        <end position="120"/>
    </location>
</feature>
<dbReference type="Gene3D" id="4.10.60.10">
    <property type="entry name" value="Zinc finger, CCHC-type"/>
    <property type="match status" value="1"/>
</dbReference>
<protein>
    <recommendedName>
        <fullName evidence="3">CCHC-type domain-containing protein</fullName>
    </recommendedName>
</protein>
<dbReference type="PANTHER" id="PTHR35046">
    <property type="entry name" value="ZINC KNUCKLE (CCHC-TYPE) FAMILY PROTEIN"/>
    <property type="match status" value="1"/>
</dbReference>
<feature type="region of interest" description="Disordered" evidence="2">
    <location>
        <begin position="91"/>
        <end position="162"/>
    </location>
</feature>
<feature type="domain" description="CCHC-type" evidence="3">
    <location>
        <begin position="167"/>
        <end position="182"/>
    </location>
</feature>
<dbReference type="PROSITE" id="PS50158">
    <property type="entry name" value="ZF_CCHC"/>
    <property type="match status" value="1"/>
</dbReference>
<reference evidence="4 5" key="1">
    <citation type="journal article" date="2024" name="G3 (Bethesda)">
        <title>Genome assembly of Hibiscus sabdariffa L. provides insights into metabolisms of medicinal natural products.</title>
        <authorList>
            <person name="Kim T."/>
        </authorList>
    </citation>
    <scope>NUCLEOTIDE SEQUENCE [LARGE SCALE GENOMIC DNA]</scope>
    <source>
        <strain evidence="4">TK-2024</strain>
        <tissue evidence="4">Old leaves</tissue>
    </source>
</reference>
<dbReference type="InterPro" id="IPR005162">
    <property type="entry name" value="Retrotrans_gag_dom"/>
</dbReference>
<accession>A0ABR2CQN6</accession>
<feature type="compositionally biased region" description="Acidic residues" evidence="2">
    <location>
        <begin position="193"/>
        <end position="202"/>
    </location>
</feature>
<evidence type="ECO:0000313" key="4">
    <source>
        <dbReference type="EMBL" id="KAK8522039.1"/>
    </source>
</evidence>
<evidence type="ECO:0000256" key="2">
    <source>
        <dbReference type="SAM" id="MobiDB-lite"/>
    </source>
</evidence>
<evidence type="ECO:0000256" key="1">
    <source>
        <dbReference type="PROSITE-ProRule" id="PRU00047"/>
    </source>
</evidence>
<keyword evidence="1" id="KW-0862">Zinc</keyword>
<dbReference type="PANTHER" id="PTHR35046:SF9">
    <property type="entry name" value="RNA-DIRECTED DNA POLYMERASE"/>
    <property type="match status" value="1"/>
</dbReference>
<feature type="compositionally biased region" description="Acidic residues" evidence="2">
    <location>
        <begin position="209"/>
        <end position="222"/>
    </location>
</feature>
<proteinExistence type="predicted"/>
<dbReference type="EMBL" id="JBBPBM010000046">
    <property type="protein sequence ID" value="KAK8522039.1"/>
    <property type="molecule type" value="Genomic_DNA"/>
</dbReference>
<keyword evidence="1" id="KW-0479">Metal-binding</keyword>
<organism evidence="4 5">
    <name type="scientific">Hibiscus sabdariffa</name>
    <name type="common">roselle</name>
    <dbReference type="NCBI Taxonomy" id="183260"/>
    <lineage>
        <taxon>Eukaryota</taxon>
        <taxon>Viridiplantae</taxon>
        <taxon>Streptophyta</taxon>
        <taxon>Embryophyta</taxon>
        <taxon>Tracheophyta</taxon>
        <taxon>Spermatophyta</taxon>
        <taxon>Magnoliopsida</taxon>
        <taxon>eudicotyledons</taxon>
        <taxon>Gunneridae</taxon>
        <taxon>Pentapetalae</taxon>
        <taxon>rosids</taxon>
        <taxon>malvids</taxon>
        <taxon>Malvales</taxon>
        <taxon>Malvaceae</taxon>
        <taxon>Malvoideae</taxon>
        <taxon>Hibiscus</taxon>
    </lineage>
</organism>
<comment type="caution">
    <text evidence="4">The sequence shown here is derived from an EMBL/GenBank/DDBJ whole genome shotgun (WGS) entry which is preliminary data.</text>
</comment>
<evidence type="ECO:0000313" key="5">
    <source>
        <dbReference type="Proteomes" id="UP001472677"/>
    </source>
</evidence>
<gene>
    <name evidence="4" type="ORF">V6N12_066609</name>
</gene>
<dbReference type="SUPFAM" id="SSF57756">
    <property type="entry name" value="Retrovirus zinc finger-like domains"/>
    <property type="match status" value="1"/>
</dbReference>
<dbReference type="InterPro" id="IPR001878">
    <property type="entry name" value="Znf_CCHC"/>
</dbReference>
<name>A0ABR2CQN6_9ROSI</name>
<keyword evidence="1" id="KW-0863">Zinc-finger</keyword>
<keyword evidence="5" id="KW-1185">Reference proteome</keyword>
<dbReference type="InterPro" id="IPR036875">
    <property type="entry name" value="Znf_CCHC_sf"/>
</dbReference>
<dbReference type="SMART" id="SM00343">
    <property type="entry name" value="ZnF_C2HC"/>
    <property type="match status" value="1"/>
</dbReference>